<feature type="transmembrane region" description="Helical" evidence="1">
    <location>
        <begin position="21"/>
        <end position="42"/>
    </location>
</feature>
<dbReference type="AlphaFoldDB" id="A0A268P5H1"/>
<evidence type="ECO:0008006" key="4">
    <source>
        <dbReference type="Google" id="ProtNLM"/>
    </source>
</evidence>
<proteinExistence type="predicted"/>
<name>A0A268P5H1_SHOCL</name>
<accession>A0A268P5H1</accession>
<sequence>MKQWLVLFQKEQVELWRNYKWIWVPVVFLLLGSSTPLSTYFMPQILEDFGGLPEGAVIDIPTPTGTEVLAQTLSDFGLLGVLVLTLALMGIVSAERRSGVAAIILLKPVPYFSYLTAKWAAIICFTWVSLGLGYGLAMYYTTLLFDAVSLERWVSSFFHFGLWLTLVMTIVLFYSTILKQTGAAAFCALGTILLISLLSSSFPAWFSWSPAQLANHATLVLLEGEGLADYTPVLLSTLFGIIGLQLGAIAIFTHKELVD</sequence>
<comment type="caution">
    <text evidence="2">The sequence shown here is derived from an EMBL/GenBank/DDBJ whole genome shotgun (WGS) entry which is preliminary data.</text>
</comment>
<gene>
    <name evidence="2" type="ORF">CHH72_02500</name>
</gene>
<keyword evidence="1" id="KW-0472">Membrane</keyword>
<evidence type="ECO:0000313" key="3">
    <source>
        <dbReference type="Proteomes" id="UP000216207"/>
    </source>
</evidence>
<feature type="transmembrane region" description="Helical" evidence="1">
    <location>
        <begin position="115"/>
        <end position="137"/>
    </location>
</feature>
<dbReference type="GO" id="GO:0140359">
    <property type="term" value="F:ABC-type transporter activity"/>
    <property type="evidence" value="ECO:0007669"/>
    <property type="project" value="InterPro"/>
</dbReference>
<feature type="transmembrane region" description="Helical" evidence="1">
    <location>
        <begin position="157"/>
        <end position="177"/>
    </location>
</feature>
<feature type="transmembrane region" description="Helical" evidence="1">
    <location>
        <begin position="184"/>
        <end position="206"/>
    </location>
</feature>
<feature type="transmembrane region" description="Helical" evidence="1">
    <location>
        <begin position="233"/>
        <end position="253"/>
    </location>
</feature>
<organism evidence="2 3">
    <name type="scientific">Shouchella clausii</name>
    <name type="common">Alkalihalobacillus clausii</name>
    <dbReference type="NCBI Taxonomy" id="79880"/>
    <lineage>
        <taxon>Bacteria</taxon>
        <taxon>Bacillati</taxon>
        <taxon>Bacillota</taxon>
        <taxon>Bacilli</taxon>
        <taxon>Bacillales</taxon>
        <taxon>Bacillaceae</taxon>
        <taxon>Shouchella</taxon>
    </lineage>
</organism>
<dbReference type="OMA" id="THRWIAL"/>
<dbReference type="RefSeq" id="WP_011246814.1">
    <property type="nucleotide sequence ID" value="NZ_BOQQ01000010.1"/>
</dbReference>
<dbReference type="Proteomes" id="UP000216207">
    <property type="component" value="Unassembled WGS sequence"/>
</dbReference>
<dbReference type="EMBL" id="NPCC01000004">
    <property type="protein sequence ID" value="PAE90769.1"/>
    <property type="molecule type" value="Genomic_DNA"/>
</dbReference>
<protein>
    <recommendedName>
        <fullName evidence="4">ABC transporter permease</fullName>
    </recommendedName>
</protein>
<evidence type="ECO:0000313" key="2">
    <source>
        <dbReference type="EMBL" id="PAE90769.1"/>
    </source>
</evidence>
<keyword evidence="1" id="KW-1133">Transmembrane helix</keyword>
<reference evidence="2 3" key="1">
    <citation type="submission" date="2017-07" db="EMBL/GenBank/DDBJ databases">
        <title>Isolation and whole genome analysis of endospore-forming bacteria from heroin.</title>
        <authorList>
            <person name="Kalinowski J."/>
            <person name="Ahrens B."/>
            <person name="Al-Dilaimi A."/>
            <person name="Winkler A."/>
            <person name="Wibberg D."/>
            <person name="Schleenbecker U."/>
            <person name="Ruckert C."/>
            <person name="Wolfel R."/>
            <person name="Grass G."/>
        </authorList>
    </citation>
    <scope>NUCLEOTIDE SEQUENCE [LARGE SCALE GENOMIC DNA]</scope>
    <source>
        <strain evidence="2 3">7539</strain>
    </source>
</reference>
<dbReference type="GO" id="GO:0005886">
    <property type="term" value="C:plasma membrane"/>
    <property type="evidence" value="ECO:0007669"/>
    <property type="project" value="UniProtKB-SubCell"/>
</dbReference>
<evidence type="ECO:0000256" key="1">
    <source>
        <dbReference type="SAM" id="Phobius"/>
    </source>
</evidence>
<keyword evidence="1" id="KW-0812">Transmembrane</keyword>
<feature type="transmembrane region" description="Helical" evidence="1">
    <location>
        <begin position="76"/>
        <end position="94"/>
    </location>
</feature>